<dbReference type="RefSeq" id="WP_091274791.1">
    <property type="nucleotide sequence ID" value="NZ_FAOZ01000006.1"/>
</dbReference>
<dbReference type="InterPro" id="IPR003615">
    <property type="entry name" value="HNH_nuc"/>
</dbReference>
<accession>A0A0S4QKY1</accession>
<proteinExistence type="predicted"/>
<evidence type="ECO:0000256" key="1">
    <source>
        <dbReference type="SAM" id="MobiDB-lite"/>
    </source>
</evidence>
<evidence type="ECO:0000313" key="4">
    <source>
        <dbReference type="Proteomes" id="UP000198802"/>
    </source>
</evidence>
<feature type="compositionally biased region" description="Low complexity" evidence="1">
    <location>
        <begin position="419"/>
        <end position="430"/>
    </location>
</feature>
<organism evidence="3 4">
    <name type="scientific">Parafrankia irregularis</name>
    <dbReference type="NCBI Taxonomy" id="795642"/>
    <lineage>
        <taxon>Bacteria</taxon>
        <taxon>Bacillati</taxon>
        <taxon>Actinomycetota</taxon>
        <taxon>Actinomycetes</taxon>
        <taxon>Frankiales</taxon>
        <taxon>Frankiaceae</taxon>
        <taxon>Parafrankia</taxon>
    </lineage>
</organism>
<dbReference type="Gene3D" id="1.10.30.50">
    <property type="match status" value="1"/>
</dbReference>
<sequence length="430" mass="47257">MTTTINHPARLPLAEADGNISAEHTAFEHHLHQELEGLRAAAAARAAADADLLRRHARLAALQPPDGYDTTGLFDTVVAGKVAGVLRVSTTIAARTLGFAARVTHRLPAALDALAAGILDLPRLHALDRATGPLDDDLAAQVVDHVLAQGPRAHQIQFTAACRRAVVALDPDGAATRSARQTRRRRVWLTPKGDGMAQLGAFLPAPDALACRQRIEQITDQTQARRDPNDTRSRDEIRADTLTNLILNPHHTTAGPAGVEVQVIVPIATLLDLDTTPGELPGYGPPPADIAREIAYRPGSTWRRILVDPEGHLVELGARRYPSPAQHRHIQTRNRHCVFPHCTRPARRCDTDHTHPYTHGGKTVVTNLGPMCRRHHRVRHHTRWRVTQPRPGVFSWTSPTGRHYEVRPHSYRDGENTTHGHGTTSGHEPW</sequence>
<keyword evidence="4" id="KW-1185">Reference proteome</keyword>
<dbReference type="Proteomes" id="UP000198802">
    <property type="component" value="Unassembled WGS sequence"/>
</dbReference>
<dbReference type="AlphaFoldDB" id="A0A0S4QKY1"/>
<dbReference type="Pfam" id="PF02720">
    <property type="entry name" value="DUF222"/>
    <property type="match status" value="1"/>
</dbReference>
<dbReference type="InterPro" id="IPR003870">
    <property type="entry name" value="DUF222"/>
</dbReference>
<feature type="compositionally biased region" description="Basic and acidic residues" evidence="1">
    <location>
        <begin position="405"/>
        <end position="418"/>
    </location>
</feature>
<dbReference type="CDD" id="cd00085">
    <property type="entry name" value="HNHc"/>
    <property type="match status" value="1"/>
</dbReference>
<gene>
    <name evidence="3" type="ORF">Ga0074812_10612</name>
</gene>
<evidence type="ECO:0000259" key="2">
    <source>
        <dbReference type="Pfam" id="PF02720"/>
    </source>
</evidence>
<evidence type="ECO:0000313" key="3">
    <source>
        <dbReference type="EMBL" id="CUU55762.1"/>
    </source>
</evidence>
<reference evidence="4" key="1">
    <citation type="submission" date="2015-11" db="EMBL/GenBank/DDBJ databases">
        <authorList>
            <person name="Varghese N."/>
        </authorList>
    </citation>
    <scope>NUCLEOTIDE SEQUENCE [LARGE SCALE GENOMIC DNA]</scope>
    <source>
        <strain evidence="4">DSM 45899</strain>
    </source>
</reference>
<protein>
    <recommendedName>
        <fullName evidence="2">DUF222 domain-containing protein</fullName>
    </recommendedName>
</protein>
<name>A0A0S4QKY1_9ACTN</name>
<feature type="region of interest" description="Disordered" evidence="1">
    <location>
        <begin position="405"/>
        <end position="430"/>
    </location>
</feature>
<feature type="domain" description="DUF222" evidence="2">
    <location>
        <begin position="35"/>
        <end position="333"/>
    </location>
</feature>
<dbReference type="EMBL" id="FAOZ01000006">
    <property type="protein sequence ID" value="CUU55762.1"/>
    <property type="molecule type" value="Genomic_DNA"/>
</dbReference>